<dbReference type="AlphaFoldDB" id="A0A7W8ADI4"/>
<dbReference type="EMBL" id="JACHIN010000022">
    <property type="protein sequence ID" value="MBB5084302.1"/>
    <property type="molecule type" value="Genomic_DNA"/>
</dbReference>
<gene>
    <name evidence="2" type="ORF">HNR40_009811</name>
</gene>
<accession>A0A7W8ADI4</accession>
<evidence type="ECO:0000313" key="3">
    <source>
        <dbReference type="Proteomes" id="UP000568380"/>
    </source>
</evidence>
<dbReference type="RefSeq" id="WP_184974123.1">
    <property type="nucleotide sequence ID" value="NZ_JACHIN010000022.1"/>
</dbReference>
<feature type="transmembrane region" description="Helical" evidence="1">
    <location>
        <begin position="12"/>
        <end position="39"/>
    </location>
</feature>
<proteinExistence type="predicted"/>
<sequence>MRLGTRTRKVVLVGHVVSVSAWIGIDLALGVLVLTAMITDDTATAATAFQAAHLIAVWPMLTASLLSLATGVILGLGSKYGLIRYWWVAAKLTINLAMTTLIYFSLRPGLYEAAEYGRRLAAGDTAAQPPDQLLYPIFVAPSLLLVAVVLSIFKPWGRTSRRGDTAEPRRYLRRRRAV</sequence>
<keyword evidence="1" id="KW-0472">Membrane</keyword>
<feature type="transmembrane region" description="Helical" evidence="1">
    <location>
        <begin position="86"/>
        <end position="106"/>
    </location>
</feature>
<evidence type="ECO:0000256" key="1">
    <source>
        <dbReference type="SAM" id="Phobius"/>
    </source>
</evidence>
<keyword evidence="3" id="KW-1185">Reference proteome</keyword>
<keyword evidence="1" id="KW-1133">Transmembrane helix</keyword>
<dbReference type="Proteomes" id="UP000568380">
    <property type="component" value="Unassembled WGS sequence"/>
</dbReference>
<reference evidence="2 3" key="1">
    <citation type="submission" date="2020-08" db="EMBL/GenBank/DDBJ databases">
        <title>Genomic Encyclopedia of Type Strains, Phase IV (KMG-IV): sequencing the most valuable type-strain genomes for metagenomic binning, comparative biology and taxonomic classification.</title>
        <authorList>
            <person name="Goeker M."/>
        </authorList>
    </citation>
    <scope>NUCLEOTIDE SEQUENCE [LARGE SCALE GENOMIC DNA]</scope>
    <source>
        <strain evidence="2 3">DSM 45385</strain>
    </source>
</reference>
<protein>
    <submittedName>
        <fullName evidence="2">Putative membrane protein</fullName>
    </submittedName>
</protein>
<feature type="transmembrane region" description="Helical" evidence="1">
    <location>
        <begin position="133"/>
        <end position="153"/>
    </location>
</feature>
<feature type="transmembrane region" description="Helical" evidence="1">
    <location>
        <begin position="51"/>
        <end position="74"/>
    </location>
</feature>
<organism evidence="2 3">
    <name type="scientific">Nonomuraea endophytica</name>
    <dbReference type="NCBI Taxonomy" id="714136"/>
    <lineage>
        <taxon>Bacteria</taxon>
        <taxon>Bacillati</taxon>
        <taxon>Actinomycetota</taxon>
        <taxon>Actinomycetes</taxon>
        <taxon>Streptosporangiales</taxon>
        <taxon>Streptosporangiaceae</taxon>
        <taxon>Nonomuraea</taxon>
    </lineage>
</organism>
<name>A0A7W8ADI4_9ACTN</name>
<comment type="caution">
    <text evidence="2">The sequence shown here is derived from an EMBL/GenBank/DDBJ whole genome shotgun (WGS) entry which is preliminary data.</text>
</comment>
<evidence type="ECO:0000313" key="2">
    <source>
        <dbReference type="EMBL" id="MBB5084302.1"/>
    </source>
</evidence>
<keyword evidence="1" id="KW-0812">Transmembrane</keyword>